<accession>A0A9P6EKS1</accession>
<protein>
    <submittedName>
        <fullName evidence="1">Uncharacterized protein</fullName>
    </submittedName>
</protein>
<name>A0A9P6EKS1_9AGAR</name>
<comment type="caution">
    <text evidence="1">The sequence shown here is derived from an EMBL/GenBank/DDBJ whole genome shotgun (WGS) entry which is preliminary data.</text>
</comment>
<proteinExistence type="predicted"/>
<feature type="non-terminal residue" evidence="1">
    <location>
        <position position="80"/>
    </location>
</feature>
<evidence type="ECO:0000313" key="1">
    <source>
        <dbReference type="EMBL" id="KAF9530607.1"/>
    </source>
</evidence>
<organism evidence="1 2">
    <name type="scientific">Crepidotus variabilis</name>
    <dbReference type="NCBI Taxonomy" id="179855"/>
    <lineage>
        <taxon>Eukaryota</taxon>
        <taxon>Fungi</taxon>
        <taxon>Dikarya</taxon>
        <taxon>Basidiomycota</taxon>
        <taxon>Agaricomycotina</taxon>
        <taxon>Agaricomycetes</taxon>
        <taxon>Agaricomycetidae</taxon>
        <taxon>Agaricales</taxon>
        <taxon>Agaricineae</taxon>
        <taxon>Crepidotaceae</taxon>
        <taxon>Crepidotus</taxon>
    </lineage>
</organism>
<evidence type="ECO:0000313" key="2">
    <source>
        <dbReference type="Proteomes" id="UP000807306"/>
    </source>
</evidence>
<reference evidence="1" key="1">
    <citation type="submission" date="2020-11" db="EMBL/GenBank/DDBJ databases">
        <authorList>
            <consortium name="DOE Joint Genome Institute"/>
            <person name="Ahrendt S."/>
            <person name="Riley R."/>
            <person name="Andreopoulos W."/>
            <person name="Labutti K."/>
            <person name="Pangilinan J."/>
            <person name="Ruiz-Duenas F.J."/>
            <person name="Barrasa J.M."/>
            <person name="Sanchez-Garcia M."/>
            <person name="Camarero S."/>
            <person name="Miyauchi S."/>
            <person name="Serrano A."/>
            <person name="Linde D."/>
            <person name="Babiker R."/>
            <person name="Drula E."/>
            <person name="Ayuso-Fernandez I."/>
            <person name="Pacheco R."/>
            <person name="Padilla G."/>
            <person name="Ferreira P."/>
            <person name="Barriuso J."/>
            <person name="Kellner H."/>
            <person name="Castanera R."/>
            <person name="Alfaro M."/>
            <person name="Ramirez L."/>
            <person name="Pisabarro A.G."/>
            <person name="Kuo A."/>
            <person name="Tritt A."/>
            <person name="Lipzen A."/>
            <person name="He G."/>
            <person name="Yan M."/>
            <person name="Ng V."/>
            <person name="Cullen D."/>
            <person name="Martin F."/>
            <person name="Rosso M.-N."/>
            <person name="Henrissat B."/>
            <person name="Hibbett D."/>
            <person name="Martinez A.T."/>
            <person name="Grigoriev I.V."/>
        </authorList>
    </citation>
    <scope>NUCLEOTIDE SEQUENCE</scope>
    <source>
        <strain evidence="1">CBS 506.95</strain>
    </source>
</reference>
<gene>
    <name evidence="1" type="ORF">CPB83DRAFT_850620</name>
</gene>
<keyword evidence="2" id="KW-1185">Reference proteome</keyword>
<sequence>MQEECFACSLGFLSLILLIRTPHGHIRHMKKKSHLTFLLEQCFPRLIIPHIVHWTCNAKSEKHTRGISAVTVKMPQHDSL</sequence>
<dbReference type="EMBL" id="MU157839">
    <property type="protein sequence ID" value="KAF9530607.1"/>
    <property type="molecule type" value="Genomic_DNA"/>
</dbReference>
<dbReference type="Proteomes" id="UP000807306">
    <property type="component" value="Unassembled WGS sequence"/>
</dbReference>
<dbReference type="AlphaFoldDB" id="A0A9P6EKS1"/>